<dbReference type="GO" id="GO:0020037">
    <property type="term" value="F:heme binding"/>
    <property type="evidence" value="ECO:0007669"/>
    <property type="project" value="InterPro"/>
</dbReference>
<evidence type="ECO:0000256" key="2">
    <source>
        <dbReference type="SAM" id="SignalP"/>
    </source>
</evidence>
<dbReference type="InterPro" id="IPR036909">
    <property type="entry name" value="Cyt_c-like_dom_sf"/>
</dbReference>
<proteinExistence type="predicted"/>
<feature type="chain" id="PRO_5039135358" description="Cytochrome c domain-containing protein" evidence="2">
    <location>
        <begin position="23"/>
        <end position="163"/>
    </location>
</feature>
<dbReference type="eggNOG" id="COG2010">
    <property type="taxonomic scope" value="Bacteria"/>
</dbReference>
<dbReference type="Proteomes" id="UP000008229">
    <property type="component" value="Chromosome"/>
</dbReference>
<reference evidence="3 4" key="1">
    <citation type="journal article" date="2010" name="Stand. Genomic Sci.">
        <title>Complete genome sequence of Conexibacter woesei type strain (ID131577).</title>
        <authorList>
            <person name="Pukall R."/>
            <person name="Lapidus A."/>
            <person name="Glavina Del Rio T."/>
            <person name="Copeland A."/>
            <person name="Tice H."/>
            <person name="Cheng J.-F."/>
            <person name="Lucas S."/>
            <person name="Chen F."/>
            <person name="Nolan M."/>
            <person name="Bruce D."/>
            <person name="Goodwin L."/>
            <person name="Pitluck S."/>
            <person name="Mavromatis K."/>
            <person name="Ivanova N."/>
            <person name="Ovchinnikova G."/>
            <person name="Pati A."/>
            <person name="Chen A."/>
            <person name="Palaniappan K."/>
            <person name="Land M."/>
            <person name="Hauser L."/>
            <person name="Chang Y.-J."/>
            <person name="Jeffries C.D."/>
            <person name="Chain P."/>
            <person name="Meincke L."/>
            <person name="Sims D."/>
            <person name="Brettin T."/>
            <person name="Detter J.C."/>
            <person name="Rohde M."/>
            <person name="Goeker M."/>
            <person name="Bristow J."/>
            <person name="Eisen J.A."/>
            <person name="Markowitz V."/>
            <person name="Kyrpides N.C."/>
            <person name="Klenk H.-P."/>
            <person name="Hugenholtz P."/>
        </authorList>
    </citation>
    <scope>NUCLEOTIDE SEQUENCE [LARGE SCALE GENOMIC DNA]</scope>
    <source>
        <strain evidence="4">DSM 14684 / CIP 108061 / JCM 11494 / NBRC 100937 / ID131577</strain>
    </source>
</reference>
<feature type="region of interest" description="Disordered" evidence="1">
    <location>
        <begin position="124"/>
        <end position="163"/>
    </location>
</feature>
<keyword evidence="4" id="KW-1185">Reference proteome</keyword>
<dbReference type="GO" id="GO:0009055">
    <property type="term" value="F:electron transfer activity"/>
    <property type="evidence" value="ECO:0007669"/>
    <property type="project" value="InterPro"/>
</dbReference>
<evidence type="ECO:0000313" key="3">
    <source>
        <dbReference type="EMBL" id="ADB49577.1"/>
    </source>
</evidence>
<keyword evidence="2" id="KW-0732">Signal</keyword>
<dbReference type="SUPFAM" id="SSF46626">
    <property type="entry name" value="Cytochrome c"/>
    <property type="match status" value="1"/>
</dbReference>
<dbReference type="HOGENOM" id="CLU_1624317_0_0_11"/>
<reference evidence="4" key="2">
    <citation type="submission" date="2010-01" db="EMBL/GenBank/DDBJ databases">
        <title>The complete genome of Conexibacter woesei DSM 14684.</title>
        <authorList>
            <consortium name="US DOE Joint Genome Institute (JGI-PGF)"/>
            <person name="Lucas S."/>
            <person name="Copeland A."/>
            <person name="Lapidus A."/>
            <person name="Glavina del Rio T."/>
            <person name="Dalin E."/>
            <person name="Tice H."/>
            <person name="Bruce D."/>
            <person name="Goodwin L."/>
            <person name="Pitluck S."/>
            <person name="Kyrpides N."/>
            <person name="Mavromatis K."/>
            <person name="Ivanova N."/>
            <person name="Mikhailova N."/>
            <person name="Chertkov O."/>
            <person name="Brettin T."/>
            <person name="Detter J.C."/>
            <person name="Han C."/>
            <person name="Larimer F."/>
            <person name="Land M."/>
            <person name="Hauser L."/>
            <person name="Markowitz V."/>
            <person name="Cheng J.-F."/>
            <person name="Hugenholtz P."/>
            <person name="Woyke T."/>
            <person name="Wu D."/>
            <person name="Pukall R."/>
            <person name="Steenblock K."/>
            <person name="Schneider S."/>
            <person name="Klenk H.-P."/>
            <person name="Eisen J.A."/>
        </authorList>
    </citation>
    <scope>NUCLEOTIDE SEQUENCE [LARGE SCALE GENOMIC DNA]</scope>
    <source>
        <strain evidence="4">DSM 14684 / CIP 108061 / JCM 11494 / NBRC 100937 / ID131577</strain>
    </source>
</reference>
<protein>
    <recommendedName>
        <fullName evidence="5">Cytochrome c domain-containing protein</fullName>
    </recommendedName>
</protein>
<sequence length="163" mass="17269" precursor="true">MMRLPKSITLLAAAVAVSLTLAACGEQKIEVSKSSPEFASAEVFKERCAGCHTFGKAGTRGSAANIRTRERTDGPNFDVRHECVQRVLYAIQNGGFSGAVMPANIVVGERARELAEFIAKYAGVDAGPRPEGTGDEANGYQCTSERSPEALAEESEQTDAGDN</sequence>
<evidence type="ECO:0000256" key="1">
    <source>
        <dbReference type="SAM" id="MobiDB-lite"/>
    </source>
</evidence>
<evidence type="ECO:0000313" key="4">
    <source>
        <dbReference type="Proteomes" id="UP000008229"/>
    </source>
</evidence>
<dbReference type="OrthoDB" id="5243921at2"/>
<name>D3FDK3_CONWI</name>
<dbReference type="Gene3D" id="1.10.760.10">
    <property type="entry name" value="Cytochrome c-like domain"/>
    <property type="match status" value="1"/>
</dbReference>
<dbReference type="STRING" id="469383.Cwoe_1146"/>
<organism evidence="3 4">
    <name type="scientific">Conexibacter woesei (strain DSM 14684 / CCUG 47730 / CIP 108061 / JCM 11494 / NBRC 100937 / ID131577)</name>
    <dbReference type="NCBI Taxonomy" id="469383"/>
    <lineage>
        <taxon>Bacteria</taxon>
        <taxon>Bacillati</taxon>
        <taxon>Actinomycetota</taxon>
        <taxon>Thermoleophilia</taxon>
        <taxon>Solirubrobacterales</taxon>
        <taxon>Conexibacteraceae</taxon>
        <taxon>Conexibacter</taxon>
    </lineage>
</organism>
<feature type="compositionally biased region" description="Acidic residues" evidence="1">
    <location>
        <begin position="151"/>
        <end position="163"/>
    </location>
</feature>
<accession>D3FDK3</accession>
<feature type="signal peptide" evidence="2">
    <location>
        <begin position="1"/>
        <end position="22"/>
    </location>
</feature>
<dbReference type="EMBL" id="CP001854">
    <property type="protein sequence ID" value="ADB49577.1"/>
    <property type="molecule type" value="Genomic_DNA"/>
</dbReference>
<dbReference type="KEGG" id="cwo:Cwoe_1146"/>
<evidence type="ECO:0008006" key="5">
    <source>
        <dbReference type="Google" id="ProtNLM"/>
    </source>
</evidence>
<dbReference type="RefSeq" id="WP_012932628.1">
    <property type="nucleotide sequence ID" value="NC_013739.1"/>
</dbReference>
<dbReference type="PROSITE" id="PS51257">
    <property type="entry name" value="PROKAR_LIPOPROTEIN"/>
    <property type="match status" value="1"/>
</dbReference>
<gene>
    <name evidence="3" type="ordered locus">Cwoe_1146</name>
</gene>
<dbReference type="AlphaFoldDB" id="D3FDK3"/>